<feature type="transmembrane region" description="Helical" evidence="4">
    <location>
        <begin position="122"/>
        <end position="146"/>
    </location>
</feature>
<dbReference type="AlphaFoldDB" id="A0A815NEQ4"/>
<dbReference type="Proteomes" id="UP000663877">
    <property type="component" value="Unassembled WGS sequence"/>
</dbReference>
<dbReference type="EMBL" id="CAJNON010000860">
    <property type="protein sequence ID" value="CAF1393667.1"/>
    <property type="molecule type" value="Genomic_DNA"/>
</dbReference>
<dbReference type="Proteomes" id="UP000663881">
    <property type="component" value="Unassembled WGS sequence"/>
</dbReference>
<organism evidence="9 15">
    <name type="scientific">Adineta steineri</name>
    <dbReference type="NCBI Taxonomy" id="433720"/>
    <lineage>
        <taxon>Eukaryota</taxon>
        <taxon>Metazoa</taxon>
        <taxon>Spiralia</taxon>
        <taxon>Gnathifera</taxon>
        <taxon>Rotifera</taxon>
        <taxon>Eurotatoria</taxon>
        <taxon>Bdelloidea</taxon>
        <taxon>Adinetida</taxon>
        <taxon>Adinetidae</taxon>
        <taxon>Adineta</taxon>
    </lineage>
</organism>
<dbReference type="Proteomes" id="UP000663832">
    <property type="component" value="Unassembled WGS sequence"/>
</dbReference>
<evidence type="ECO:0000313" key="7">
    <source>
        <dbReference type="EMBL" id="CAF1402811.1"/>
    </source>
</evidence>
<evidence type="ECO:0000313" key="14">
    <source>
        <dbReference type="Proteomes" id="UP000663832"/>
    </source>
</evidence>
<protein>
    <recommendedName>
        <fullName evidence="5">RING-type domain-containing protein</fullName>
    </recommendedName>
</protein>
<dbReference type="Gene3D" id="3.30.40.10">
    <property type="entry name" value="Zinc/RING finger domain, C3HC4 (zinc finger)"/>
    <property type="match status" value="1"/>
</dbReference>
<dbReference type="InterPro" id="IPR013083">
    <property type="entry name" value="Znf_RING/FYVE/PHD"/>
</dbReference>
<keyword evidence="4" id="KW-0472">Membrane</keyword>
<dbReference type="EMBL" id="CAJNOE010001226">
    <property type="protein sequence ID" value="CAF1402811.1"/>
    <property type="molecule type" value="Genomic_DNA"/>
</dbReference>
<dbReference type="EMBL" id="CAJOBB010001864">
    <property type="protein sequence ID" value="CAF3912728.1"/>
    <property type="molecule type" value="Genomic_DNA"/>
</dbReference>
<gene>
    <name evidence="8" type="ORF">BJG266_LOCUS39076</name>
    <name evidence="7" type="ORF">IZO911_LOCUS39598</name>
    <name evidence="9" type="ORF">JYZ213_LOCUS39983</name>
    <name evidence="13" type="ORF">KXQ929_LOCUS23446</name>
    <name evidence="12" type="ORF">OKA104_LOCUS14094</name>
    <name evidence="11" type="ORF">OXD698_LOCUS12613</name>
    <name evidence="10" type="ORF">QVE165_LOCUS55945</name>
    <name evidence="6" type="ORF">VCS650_LOCUS36092</name>
</gene>
<reference evidence="9" key="1">
    <citation type="submission" date="2021-02" db="EMBL/GenBank/DDBJ databases">
        <authorList>
            <person name="Nowell W R."/>
        </authorList>
    </citation>
    <scope>NUCLEOTIDE SEQUENCE</scope>
</reference>
<dbReference type="PROSITE" id="PS50089">
    <property type="entry name" value="ZF_RING_2"/>
    <property type="match status" value="1"/>
</dbReference>
<dbReference type="EMBL" id="CAJOAZ010000741">
    <property type="protein sequence ID" value="CAF3705908.1"/>
    <property type="molecule type" value="Genomic_DNA"/>
</dbReference>
<dbReference type="Proteomes" id="UP000663844">
    <property type="component" value="Unassembled WGS sequence"/>
</dbReference>
<evidence type="ECO:0000256" key="4">
    <source>
        <dbReference type="SAM" id="Phobius"/>
    </source>
</evidence>
<dbReference type="SMART" id="SM00184">
    <property type="entry name" value="RING"/>
    <property type="match status" value="1"/>
</dbReference>
<sequence>MNTTISLTSLNQQQNGHKICCICLEKESVDIPLINCDHRLEFCNDCIIQWFGMKKFDCPICRKVWQEKECSDTSSQNDGHIGVSLESLSSSVIDHHYQPPIAYFGIFYPTINAPTTSARRQMYSALICYLCSFFIVIVVYTILILLSKKFEHKD</sequence>
<dbReference type="EMBL" id="CAJNOI010001606">
    <property type="protein sequence ID" value="CAF1426416.1"/>
    <property type="molecule type" value="Genomic_DNA"/>
</dbReference>
<dbReference type="EMBL" id="CAJNOM010001930">
    <property type="protein sequence ID" value="CAF1622671.1"/>
    <property type="molecule type" value="Genomic_DNA"/>
</dbReference>
<dbReference type="Proteomes" id="UP000663891">
    <property type="component" value="Unassembled WGS sequence"/>
</dbReference>
<dbReference type="SUPFAM" id="SSF57850">
    <property type="entry name" value="RING/U-box"/>
    <property type="match status" value="1"/>
</dbReference>
<evidence type="ECO:0000313" key="9">
    <source>
        <dbReference type="EMBL" id="CAF1438500.1"/>
    </source>
</evidence>
<evidence type="ECO:0000313" key="15">
    <source>
        <dbReference type="Proteomes" id="UP000663845"/>
    </source>
</evidence>
<keyword evidence="2" id="KW-0862">Zinc</keyword>
<keyword evidence="14" id="KW-1185">Reference proteome</keyword>
<evidence type="ECO:0000313" key="13">
    <source>
        <dbReference type="EMBL" id="CAF3912728.1"/>
    </source>
</evidence>
<evidence type="ECO:0000259" key="5">
    <source>
        <dbReference type="PROSITE" id="PS50089"/>
    </source>
</evidence>
<evidence type="ECO:0000256" key="3">
    <source>
        <dbReference type="PROSITE-ProRule" id="PRU00175"/>
    </source>
</evidence>
<dbReference type="Proteomes" id="UP000663868">
    <property type="component" value="Unassembled WGS sequence"/>
</dbReference>
<evidence type="ECO:0000256" key="2">
    <source>
        <dbReference type="ARBA" id="ARBA00022833"/>
    </source>
</evidence>
<dbReference type="Proteomes" id="UP000663860">
    <property type="component" value="Unassembled WGS sequence"/>
</dbReference>
<proteinExistence type="predicted"/>
<keyword evidence="4" id="KW-0812">Transmembrane</keyword>
<evidence type="ECO:0000313" key="8">
    <source>
        <dbReference type="EMBL" id="CAF1426416.1"/>
    </source>
</evidence>
<evidence type="ECO:0000313" key="6">
    <source>
        <dbReference type="EMBL" id="CAF1393667.1"/>
    </source>
</evidence>
<dbReference type="Pfam" id="PF13639">
    <property type="entry name" value="zf-RING_2"/>
    <property type="match status" value="1"/>
</dbReference>
<dbReference type="EMBL" id="CAJNOG010001385">
    <property type="protein sequence ID" value="CAF1438500.1"/>
    <property type="molecule type" value="Genomic_DNA"/>
</dbReference>
<dbReference type="InterPro" id="IPR001841">
    <property type="entry name" value="Znf_RING"/>
</dbReference>
<evidence type="ECO:0000256" key="1">
    <source>
        <dbReference type="ARBA" id="ARBA00022771"/>
    </source>
</evidence>
<keyword evidence="4" id="KW-1133">Transmembrane helix</keyword>
<dbReference type="EMBL" id="CAJOAY010000732">
    <property type="protein sequence ID" value="CAF3724811.1"/>
    <property type="molecule type" value="Genomic_DNA"/>
</dbReference>
<evidence type="ECO:0000313" key="10">
    <source>
        <dbReference type="EMBL" id="CAF1622671.1"/>
    </source>
</evidence>
<feature type="domain" description="RING-type" evidence="5">
    <location>
        <begin position="20"/>
        <end position="62"/>
    </location>
</feature>
<name>A0A815NEQ4_9BILA</name>
<dbReference type="OrthoDB" id="8062037at2759"/>
<accession>A0A815NEQ4</accession>
<keyword evidence="1 3" id="KW-0479">Metal-binding</keyword>
<evidence type="ECO:0000313" key="12">
    <source>
        <dbReference type="EMBL" id="CAF3724811.1"/>
    </source>
</evidence>
<comment type="caution">
    <text evidence="9">The sequence shown here is derived from an EMBL/GenBank/DDBJ whole genome shotgun (WGS) entry which is preliminary data.</text>
</comment>
<dbReference type="GO" id="GO:0008270">
    <property type="term" value="F:zinc ion binding"/>
    <property type="evidence" value="ECO:0007669"/>
    <property type="project" value="UniProtKB-KW"/>
</dbReference>
<keyword evidence="1 3" id="KW-0863">Zinc-finger</keyword>
<dbReference type="Proteomes" id="UP000663845">
    <property type="component" value="Unassembled WGS sequence"/>
</dbReference>
<evidence type="ECO:0000313" key="11">
    <source>
        <dbReference type="EMBL" id="CAF3705908.1"/>
    </source>
</evidence>